<evidence type="ECO:0000256" key="7">
    <source>
        <dbReference type="ARBA" id="ARBA00023065"/>
    </source>
</evidence>
<accession>A0AAD5LVQ7</accession>
<evidence type="ECO:0000256" key="13">
    <source>
        <dbReference type="SAM" id="MobiDB-lite"/>
    </source>
</evidence>
<dbReference type="PRINTS" id="PR00167">
    <property type="entry name" value="CACHANNEL"/>
</dbReference>
<keyword evidence="8 14" id="KW-0472">Membrane</keyword>
<feature type="compositionally biased region" description="Basic residues" evidence="13">
    <location>
        <begin position="705"/>
        <end position="714"/>
    </location>
</feature>
<dbReference type="Pfam" id="PF00520">
    <property type="entry name" value="Ion_trans"/>
    <property type="match status" value="4"/>
</dbReference>
<keyword evidence="12" id="KW-0107">Calcium channel</keyword>
<feature type="transmembrane region" description="Helical" evidence="14">
    <location>
        <begin position="1156"/>
        <end position="1180"/>
    </location>
</feature>
<feature type="transmembrane region" description="Helical" evidence="14">
    <location>
        <begin position="1126"/>
        <end position="1144"/>
    </location>
</feature>
<evidence type="ECO:0000256" key="4">
    <source>
        <dbReference type="ARBA" id="ARBA00022692"/>
    </source>
</evidence>
<dbReference type="GO" id="GO:0001518">
    <property type="term" value="C:voltage-gated sodium channel complex"/>
    <property type="evidence" value="ECO:0007669"/>
    <property type="project" value="TreeGrafter"/>
</dbReference>
<dbReference type="GO" id="GO:0005245">
    <property type="term" value="F:voltage-gated calcium channel activity"/>
    <property type="evidence" value="ECO:0007669"/>
    <property type="project" value="InterPro"/>
</dbReference>
<feature type="domain" description="Ion transport" evidence="15">
    <location>
        <begin position="1094"/>
        <end position="1345"/>
    </location>
</feature>
<keyword evidence="5 12" id="KW-0106">Calcium</keyword>
<feature type="transmembrane region" description="Helical" evidence="14">
    <location>
        <begin position="581"/>
        <end position="607"/>
    </location>
</feature>
<keyword evidence="12" id="KW-0407">Ion channel</keyword>
<evidence type="ECO:0000313" key="17">
    <source>
        <dbReference type="Proteomes" id="UP001209570"/>
    </source>
</evidence>
<dbReference type="InterPro" id="IPR043203">
    <property type="entry name" value="VGCC_Ca_Na"/>
</dbReference>
<evidence type="ECO:0000256" key="8">
    <source>
        <dbReference type="ARBA" id="ARBA00023136"/>
    </source>
</evidence>
<feature type="transmembrane region" description="Helical" evidence="14">
    <location>
        <begin position="887"/>
        <end position="909"/>
    </location>
</feature>
<evidence type="ECO:0000256" key="9">
    <source>
        <dbReference type="ARBA" id="ARBA00023180"/>
    </source>
</evidence>
<comment type="caution">
    <text evidence="16">The sequence shown here is derived from an EMBL/GenBank/DDBJ whole genome shotgun (WGS) entry which is preliminary data.</text>
</comment>
<reference evidence="16" key="1">
    <citation type="submission" date="2021-12" db="EMBL/GenBank/DDBJ databases">
        <title>Prjna785345.</title>
        <authorList>
            <person name="Rujirawat T."/>
            <person name="Krajaejun T."/>
        </authorList>
    </citation>
    <scope>NUCLEOTIDE SEQUENCE</scope>
    <source>
        <strain evidence="16">Pi057C3</strain>
    </source>
</reference>
<feature type="compositionally biased region" description="Low complexity" evidence="13">
    <location>
        <begin position="1591"/>
        <end position="1607"/>
    </location>
</feature>
<dbReference type="Proteomes" id="UP001209570">
    <property type="component" value="Unassembled WGS sequence"/>
</dbReference>
<feature type="compositionally biased region" description="Basic and acidic residues" evidence="13">
    <location>
        <begin position="1638"/>
        <end position="1652"/>
    </location>
</feature>
<dbReference type="GO" id="GO:0005891">
    <property type="term" value="C:voltage-gated calcium channel complex"/>
    <property type="evidence" value="ECO:0007669"/>
    <property type="project" value="InterPro"/>
</dbReference>
<keyword evidence="17" id="KW-1185">Reference proteome</keyword>
<evidence type="ECO:0000256" key="10">
    <source>
        <dbReference type="ARBA" id="ARBA00061395"/>
    </source>
</evidence>
<feature type="transmembrane region" description="Helical" evidence="14">
    <location>
        <begin position="740"/>
        <end position="759"/>
    </location>
</feature>
<feature type="region of interest" description="Disordered" evidence="13">
    <location>
        <begin position="1507"/>
        <end position="1557"/>
    </location>
</feature>
<name>A0AAD5LVQ7_PYTIN</name>
<comment type="subcellular location">
    <subcellularLocation>
        <location evidence="1">Cell membrane</location>
        <topology evidence="1">Multi-pass membrane protein</topology>
    </subcellularLocation>
    <subcellularLocation>
        <location evidence="12">Membrane</location>
        <topology evidence="12">Multi-pass membrane protein</topology>
    </subcellularLocation>
</comment>
<evidence type="ECO:0000256" key="14">
    <source>
        <dbReference type="SAM" id="Phobius"/>
    </source>
</evidence>
<evidence type="ECO:0000256" key="5">
    <source>
        <dbReference type="ARBA" id="ARBA00022837"/>
    </source>
</evidence>
<dbReference type="PANTHER" id="PTHR10037:SF62">
    <property type="entry name" value="SODIUM CHANNEL PROTEIN 60E"/>
    <property type="match status" value="1"/>
</dbReference>
<feature type="compositionally biased region" description="Low complexity" evidence="13">
    <location>
        <begin position="686"/>
        <end position="704"/>
    </location>
</feature>
<feature type="compositionally biased region" description="Basic and acidic residues" evidence="13">
    <location>
        <begin position="1723"/>
        <end position="1741"/>
    </location>
</feature>
<keyword evidence="4 14" id="KW-0812">Transmembrane</keyword>
<keyword evidence="7" id="KW-0406">Ion transport</keyword>
<feature type="transmembrane region" description="Helical" evidence="14">
    <location>
        <begin position="1096"/>
        <end position="1114"/>
    </location>
</feature>
<evidence type="ECO:0000313" key="16">
    <source>
        <dbReference type="EMBL" id="KAJ0394815.1"/>
    </source>
</evidence>
<evidence type="ECO:0000256" key="3">
    <source>
        <dbReference type="ARBA" id="ARBA00022475"/>
    </source>
</evidence>
<dbReference type="InterPro" id="IPR002077">
    <property type="entry name" value="VDCCAlpha1"/>
</dbReference>
<feature type="domain" description="Ion transport" evidence="15">
    <location>
        <begin position="2"/>
        <end position="131"/>
    </location>
</feature>
<evidence type="ECO:0000256" key="11">
    <source>
        <dbReference type="ARBA" id="ARBA00067459"/>
    </source>
</evidence>
<evidence type="ECO:0000259" key="15">
    <source>
        <dbReference type="Pfam" id="PF00520"/>
    </source>
</evidence>
<feature type="compositionally biased region" description="Low complexity" evidence="13">
    <location>
        <begin position="1523"/>
        <end position="1549"/>
    </location>
</feature>
<comment type="similarity">
    <text evidence="10 12">Belongs to the calcium channel alpha-1 subunit (TC 1.A.1.11) family.</text>
</comment>
<feature type="compositionally biased region" description="Acidic residues" evidence="13">
    <location>
        <begin position="1661"/>
        <end position="1671"/>
    </location>
</feature>
<sequence length="1773" mass="196314">MAFSVFGLEAYRGAYSKQCVWTEHLSGDGTVWQALPRKYCSEAATCGAPARTCADVAPPSRHVNFDSGLTSLFLVFIVVAQDGWVSDIMAPVVESTSWLSTFFFVSIIVTLVFLVVNLFVAVITTSFMNFAVEETPGGDEDSTRARCSLTKMDPEAEETRVGLILGATLAIEETLSQAAAAAAADGGGSVDPADPIANASVSASTGSSSAAFNRPSSAPVSRSLPRTHHFRSMRNLTVETTIEMLQTASTVEEFLAQAIQAADPAPGLGQPAADTPSPDPVAIAIAETDGVAAQDSANTSAPLPPLAVPVMAPVTTAATGAAEASSSFSGAMPRKLTLLAAASPFGSITQLMLGAADGADAGEAAWSPRFWAFRAFVFSKRFDDFVTMCIVVNTIFLLAEYPDMSPALRATLSVAEYLFGTIFFLEMVLRIVALRGLRPYLRSTERFFDLIVVLCTSLNMLFNNLSSVTFSGLNSVSSLRTLRVTRLMLKWDGTRKLIASVLRSSRGIMDVVVFLFLFQVANSLVGMQLFGGGDHLTNDGETPRWTFDSFGRAFLTLLQVITGDQWSSITYDAVNADEFHWFLVPFLVLNFIFGQYVLLNLFIAVILENFSISEEEAYQLQLEQIIAIPKELEIYEKIEEEGVRAFGEMERLDNVSNVKLRMFLGLDDQSSARKASSSTANLLAAPSSAASTGSSSREASGSSRPRVRKGKRRASSPSSKTGLARWLALWRHACRRVANAAWFSRVMMLTIFVSCLTLVLEDPHPAMSASPPSRTLDAALQATNTVVLVFLALEFVVKVSSSGFGWAYLRVVLFHHDETLGFVRTQAYMEDKWNQLDFVLLLLAFVDEGITAWNPALTAARVVRAGRVLRPLRVLSRNQEMKSILRAVAHSLPQVGNVFALCSLVYIIFGVVGRSIFSGKFYACNDADVTRLEDCVGFYLVQPDGALALQESTAKGELGGGILMPRVWAPARFSFDNIGAGFLTLLEMTSLKWVDKTFAAMDIAGTDRQPAQDAAPQNALFFVLFVYVGSLFVIRLFVGVLVEQFQRNNGTQILTESQKSWVDLEKFVLLLKPLTRIPRPRTRLQNRLFDACRHPYFTRAIAVAILLNVLLLLFNPQRLASEDAAVASSSFRVVEVLFLCVFSLEALCKCLAFRQYYVLSATGAFELLILSGSIVAFSFASGMHSVIQTGRVFRMLRVLRFVRLNRGVYTVFQTFRGSLRPIGHIFSLLLMIFFIFAIVGRQLFGGVRLGPALTAFSNFRSFGSSFLLLFQILSGDDWHLTMTDCSREPPACVERWNGATRRWDSDCGSSGAAVFFFVTFVTLVVFVFLNLFIAVILENFRSCYLQGDVCPISLHDFELYREVFLRYDAKGDGMFPLWQLASFLAELPPGLRIDRHTQRTAFLQVRSQVQALQESCLQQRCKRPFFNELLRALCIQQLGIRSLPYEQQRDRVKQIFIYRAKVANMLVESMVHGYVQRWRRRKELQAMDRLRERMTPETALVAQCRDANEHDDQERPQHHQLRQPLAQTQSPSPSPSPSQHQPHAQPQEVGGVGGEDVKKQKTIAEVVALVTAATREEKEKEKDKAADRADVAAPTAAADTQETQETQETQRQDEERARQLEAANAPSTAVGESSAETLGRERVQEEEAEAVREMMAPTAEGEGEGEAEDQAAAEHKRKKHRKRREPGSPERSRHHRSHRHRHRSKRKPAEEEEEEQTQAQGHEQGDKQEDAERTKHSETESPRSVATLRPELPPLVLPDRRKAPDENTPSAPN</sequence>
<keyword evidence="9" id="KW-0325">Glycoprotein</keyword>
<organism evidence="16 17">
    <name type="scientific">Pythium insidiosum</name>
    <name type="common">Pythiosis disease agent</name>
    <dbReference type="NCBI Taxonomy" id="114742"/>
    <lineage>
        <taxon>Eukaryota</taxon>
        <taxon>Sar</taxon>
        <taxon>Stramenopiles</taxon>
        <taxon>Oomycota</taxon>
        <taxon>Peronosporomycetes</taxon>
        <taxon>Pythiales</taxon>
        <taxon>Pythiaceae</taxon>
        <taxon>Pythium</taxon>
    </lineage>
</organism>
<keyword evidence="12" id="KW-0851">Voltage-gated channel</keyword>
<evidence type="ECO:0000256" key="1">
    <source>
        <dbReference type="ARBA" id="ARBA00004651"/>
    </source>
</evidence>
<dbReference type="Gene3D" id="1.10.287.70">
    <property type="match status" value="4"/>
</dbReference>
<feature type="region of interest" description="Disordered" evidence="13">
    <location>
        <begin position="686"/>
        <end position="719"/>
    </location>
</feature>
<feature type="compositionally biased region" description="Basic and acidic residues" evidence="13">
    <location>
        <begin position="1507"/>
        <end position="1517"/>
    </location>
</feature>
<feature type="transmembrane region" description="Helical" evidence="14">
    <location>
        <begin position="414"/>
        <end position="434"/>
    </location>
</feature>
<dbReference type="PANTHER" id="PTHR10037">
    <property type="entry name" value="VOLTAGE-GATED CATION CHANNEL CALCIUM AND SODIUM"/>
    <property type="match status" value="1"/>
</dbReference>
<dbReference type="Gene3D" id="1.20.120.350">
    <property type="entry name" value="Voltage-gated potassium channels. Chain C"/>
    <property type="match status" value="3"/>
</dbReference>
<evidence type="ECO:0000256" key="12">
    <source>
        <dbReference type="RuleBase" id="RU003808"/>
    </source>
</evidence>
<feature type="transmembrane region" description="Helical" evidence="14">
    <location>
        <begin position="1019"/>
        <end position="1042"/>
    </location>
</feature>
<feature type="transmembrane region" description="Helical" evidence="14">
    <location>
        <begin position="779"/>
        <end position="797"/>
    </location>
</feature>
<feature type="transmembrane region" description="Helical" evidence="14">
    <location>
        <begin position="510"/>
        <end position="530"/>
    </location>
</feature>
<dbReference type="EMBL" id="JAKCXM010000382">
    <property type="protein sequence ID" value="KAJ0394815.1"/>
    <property type="molecule type" value="Genomic_DNA"/>
</dbReference>
<feature type="domain" description="Ion transport" evidence="15">
    <location>
        <begin position="381"/>
        <end position="616"/>
    </location>
</feature>
<dbReference type="SUPFAM" id="SSF81324">
    <property type="entry name" value="Voltage-gated potassium channels"/>
    <property type="match status" value="3"/>
</dbReference>
<keyword evidence="2" id="KW-0813">Transport</keyword>
<keyword evidence="3" id="KW-1003">Cell membrane</keyword>
<evidence type="ECO:0000256" key="6">
    <source>
        <dbReference type="ARBA" id="ARBA00022989"/>
    </source>
</evidence>
<dbReference type="InterPro" id="IPR027359">
    <property type="entry name" value="Volt_channel_dom_sf"/>
</dbReference>
<feature type="transmembrane region" description="Helical" evidence="14">
    <location>
        <begin position="98"/>
        <end position="120"/>
    </location>
</feature>
<keyword evidence="6 14" id="KW-1133">Transmembrane helix</keyword>
<dbReference type="GO" id="GO:0005248">
    <property type="term" value="F:voltage-gated sodium channel activity"/>
    <property type="evidence" value="ECO:0007669"/>
    <property type="project" value="TreeGrafter"/>
</dbReference>
<feature type="compositionally biased region" description="Basic and acidic residues" evidence="13">
    <location>
        <begin position="1608"/>
        <end position="1619"/>
    </location>
</feature>
<feature type="compositionally biased region" description="Basic residues" evidence="13">
    <location>
        <begin position="1675"/>
        <end position="1684"/>
    </location>
</feature>
<keyword evidence="12" id="KW-0109">Calcium transport</keyword>
<evidence type="ECO:0000256" key="2">
    <source>
        <dbReference type="ARBA" id="ARBA00022448"/>
    </source>
</evidence>
<feature type="compositionally biased region" description="Basic and acidic residues" evidence="13">
    <location>
        <begin position="1574"/>
        <end position="1590"/>
    </location>
</feature>
<dbReference type="InterPro" id="IPR005821">
    <property type="entry name" value="Ion_trans_dom"/>
</dbReference>
<feature type="transmembrane region" description="Helical" evidence="14">
    <location>
        <begin position="385"/>
        <end position="402"/>
    </location>
</feature>
<feature type="transmembrane region" description="Helical" evidence="14">
    <location>
        <begin position="1312"/>
        <end position="1337"/>
    </location>
</feature>
<feature type="compositionally biased region" description="Polar residues" evidence="13">
    <location>
        <begin position="1625"/>
        <end position="1636"/>
    </location>
</feature>
<gene>
    <name evidence="16" type="ORF">P43SY_008600</name>
</gene>
<proteinExistence type="inferred from homology"/>
<dbReference type="Gene3D" id="1.10.238.10">
    <property type="entry name" value="EF-hand"/>
    <property type="match status" value="1"/>
</dbReference>
<feature type="transmembrane region" description="Helical" evidence="14">
    <location>
        <begin position="1222"/>
        <end position="1240"/>
    </location>
</feature>
<feature type="region of interest" description="Disordered" evidence="13">
    <location>
        <begin position="205"/>
        <end position="226"/>
    </location>
</feature>
<dbReference type="FunFam" id="1.10.287.70:FF:000093">
    <property type="entry name" value="Calcium channel subunit Cch1"/>
    <property type="match status" value="1"/>
</dbReference>
<protein>
    <recommendedName>
        <fullName evidence="11">Calcium-channel protein CCH1</fullName>
    </recommendedName>
</protein>
<feature type="domain" description="Ion transport" evidence="15">
    <location>
        <begin position="741"/>
        <end position="1048"/>
    </location>
</feature>
<feature type="compositionally biased region" description="Basic residues" evidence="13">
    <location>
        <begin position="1692"/>
        <end position="1706"/>
    </location>
</feature>
<feature type="region of interest" description="Disordered" evidence="13">
    <location>
        <begin position="1574"/>
        <end position="1773"/>
    </location>
</feature>